<dbReference type="NCBIfam" id="NF009201">
    <property type="entry name" value="PRK12549.1"/>
    <property type="match status" value="1"/>
</dbReference>
<dbReference type="InterPro" id="IPR013708">
    <property type="entry name" value="Shikimate_DH-bd_N"/>
</dbReference>
<name>A0ABV3SZ28_9ACTN</name>
<organism evidence="5 6">
    <name type="scientific">Nocardioides eburneus</name>
    <dbReference type="NCBI Taxonomy" id="3231482"/>
    <lineage>
        <taxon>Bacteria</taxon>
        <taxon>Bacillati</taxon>
        <taxon>Actinomycetota</taxon>
        <taxon>Actinomycetes</taxon>
        <taxon>Propionibacteriales</taxon>
        <taxon>Nocardioidaceae</taxon>
        <taxon>Nocardioides</taxon>
    </lineage>
</organism>
<dbReference type="Gene3D" id="3.40.50.720">
    <property type="entry name" value="NAD(P)-binding Rossmann-like Domain"/>
    <property type="match status" value="1"/>
</dbReference>
<feature type="domain" description="Saccharopine dehydrogenase NADP binding" evidence="3">
    <location>
        <begin position="131"/>
        <end position="204"/>
    </location>
</feature>
<dbReference type="InterPro" id="IPR036291">
    <property type="entry name" value="NAD(P)-bd_dom_sf"/>
</dbReference>
<dbReference type="Pfam" id="PF08501">
    <property type="entry name" value="Shikimate_dh_N"/>
    <property type="match status" value="1"/>
</dbReference>
<gene>
    <name evidence="5" type="ORF">AB3X52_11255</name>
</gene>
<dbReference type="Pfam" id="PF03435">
    <property type="entry name" value="Sacchrp_dh_NADP"/>
    <property type="match status" value="1"/>
</dbReference>
<dbReference type="PANTHER" id="PTHR21089:SF1">
    <property type="entry name" value="BIFUNCTIONAL 3-DEHYDROQUINATE DEHYDRATASE_SHIKIMATE DEHYDROGENASE, CHLOROPLASTIC"/>
    <property type="match status" value="1"/>
</dbReference>
<evidence type="ECO:0000313" key="6">
    <source>
        <dbReference type="Proteomes" id="UP001556631"/>
    </source>
</evidence>
<evidence type="ECO:0000313" key="5">
    <source>
        <dbReference type="EMBL" id="MEX0428198.1"/>
    </source>
</evidence>
<evidence type="ECO:0000259" key="4">
    <source>
        <dbReference type="Pfam" id="PF08501"/>
    </source>
</evidence>
<dbReference type="CDD" id="cd01065">
    <property type="entry name" value="NAD_bind_Shikimate_DH"/>
    <property type="match status" value="1"/>
</dbReference>
<comment type="pathway">
    <text evidence="1">Metabolic intermediate biosynthesis; chorismate biosynthesis; chorismate from D-erythrose 4-phosphate and phosphoenolpyruvate: step 4/7.</text>
</comment>
<proteinExistence type="predicted"/>
<keyword evidence="2" id="KW-0028">Amino-acid biosynthesis</keyword>
<dbReference type="InterPro" id="IPR022893">
    <property type="entry name" value="Shikimate_DH_fam"/>
</dbReference>
<protein>
    <submittedName>
        <fullName evidence="5">Shikimate dehydrogenase</fullName>
    </submittedName>
</protein>
<evidence type="ECO:0000256" key="2">
    <source>
        <dbReference type="ARBA" id="ARBA00023141"/>
    </source>
</evidence>
<comment type="caution">
    <text evidence="5">The sequence shown here is derived from an EMBL/GenBank/DDBJ whole genome shotgun (WGS) entry which is preliminary data.</text>
</comment>
<dbReference type="Proteomes" id="UP001556631">
    <property type="component" value="Unassembled WGS sequence"/>
</dbReference>
<dbReference type="InterPro" id="IPR005097">
    <property type="entry name" value="Sacchrp_dh_NADP-bd"/>
</dbReference>
<dbReference type="Gene3D" id="3.40.50.10860">
    <property type="entry name" value="Leucine Dehydrogenase, chain A, domain 1"/>
    <property type="match status" value="1"/>
</dbReference>
<evidence type="ECO:0000256" key="1">
    <source>
        <dbReference type="ARBA" id="ARBA00004871"/>
    </source>
</evidence>
<dbReference type="SUPFAM" id="SSF51735">
    <property type="entry name" value="NAD(P)-binding Rossmann-fold domains"/>
    <property type="match status" value="1"/>
</dbReference>
<dbReference type="InterPro" id="IPR046346">
    <property type="entry name" value="Aminoacid_DH-like_N_sf"/>
</dbReference>
<dbReference type="EMBL" id="JBFPJR010000017">
    <property type="protein sequence ID" value="MEX0428198.1"/>
    <property type="molecule type" value="Genomic_DNA"/>
</dbReference>
<evidence type="ECO:0000259" key="3">
    <source>
        <dbReference type="Pfam" id="PF03435"/>
    </source>
</evidence>
<dbReference type="PANTHER" id="PTHR21089">
    <property type="entry name" value="SHIKIMATE DEHYDROGENASE"/>
    <property type="match status" value="1"/>
</dbReference>
<sequence length="289" mass="29834">MQSHPPYLVGLIGAGVGPSLTPALHMREARAQGLTYVYRTLDLGRLGIGPSEVGGLLRSARTLGYDALNITHPCKQLVLADLDRVDATASRLGAVNTVVFGPEGAVGHNTDTTGFAAALRTGLPGAELRQVVQLGAGGAGAAVADALLTAGAERLVVVDVDGTRAERLTQGLAHRFPGATVEAAHPDKLSALLPEADGLVNCTPVGMAAHPGLPLDATLLHADLWVADIVYRPLDTALLQAARAAGCRTLHGGHMAVHQAVDAFRLITGIEPEADRMLAHLRELAAAGD</sequence>
<keyword evidence="6" id="KW-1185">Reference proteome</keyword>
<keyword evidence="2" id="KW-0057">Aromatic amino acid biosynthesis</keyword>
<feature type="domain" description="Shikimate dehydrogenase substrate binding N-terminal" evidence="4">
    <location>
        <begin position="11"/>
        <end position="98"/>
    </location>
</feature>
<reference evidence="5 6" key="1">
    <citation type="submission" date="2024-07" db="EMBL/GenBank/DDBJ databases">
        <authorList>
            <person name="Lee S."/>
            <person name="Kang M."/>
        </authorList>
    </citation>
    <scope>NUCLEOTIDE SEQUENCE [LARGE SCALE GENOMIC DNA]</scope>
    <source>
        <strain evidence="5 6">DS6</strain>
    </source>
</reference>
<dbReference type="SUPFAM" id="SSF53223">
    <property type="entry name" value="Aminoacid dehydrogenase-like, N-terminal domain"/>
    <property type="match status" value="1"/>
</dbReference>
<dbReference type="RefSeq" id="WP_367994166.1">
    <property type="nucleotide sequence ID" value="NZ_JBFPJR010000017.1"/>
</dbReference>
<accession>A0ABV3SZ28</accession>